<dbReference type="AlphaFoldDB" id="A0A4D6LY84"/>
<keyword evidence="4" id="KW-1185">Reference proteome</keyword>
<reference evidence="3 4" key="1">
    <citation type="submission" date="2019-04" db="EMBL/GenBank/DDBJ databases">
        <title>An improved genome assembly and genetic linkage map for asparagus bean, Vigna unguiculata ssp. sesquipedialis.</title>
        <authorList>
            <person name="Xia Q."/>
            <person name="Zhang R."/>
            <person name="Dong Y."/>
        </authorList>
    </citation>
    <scope>NUCLEOTIDE SEQUENCE [LARGE SCALE GENOMIC DNA]</scope>
    <source>
        <tissue evidence="3">Leaf</tissue>
    </source>
</reference>
<sequence>MNLEGPGKYTLLFCPKIQQPSLSLPLTERSARVLPKVPFELAQTSSYSASRDSSASYRTARTSVNPSSRYGKLDPLRVVRTVANTDSLAQASLTRPGEMCGGSPRVSCASGPPGDQSGGGLALAGLSRLSEIPQPWRGAGRNSVVFLDVCCSWMLGDEQLRFEQRYPPQVQAFAESDQVIRIRMSRVESYLPVSLHGCVVCGCSSLRSTWLMGADGRGSRGHQGNDDSAT</sequence>
<evidence type="ECO:0000313" key="4">
    <source>
        <dbReference type="Proteomes" id="UP000501690"/>
    </source>
</evidence>
<evidence type="ECO:0000313" key="3">
    <source>
        <dbReference type="EMBL" id="QCD93453.1"/>
    </source>
</evidence>
<dbReference type="EMBL" id="CP039349">
    <property type="protein sequence ID" value="QCD93452.1"/>
    <property type="molecule type" value="Genomic_DNA"/>
</dbReference>
<protein>
    <submittedName>
        <fullName evidence="3">Uncharacterized protein</fullName>
    </submittedName>
</protein>
<name>A0A4D6LY84_VIGUN</name>
<accession>A0A4D6LY84</accession>
<gene>
    <name evidence="2" type="ORF">DEO72_LG5g1527</name>
    <name evidence="3" type="ORF">DEO72_LG5g1528</name>
</gene>
<dbReference type="EMBL" id="CP039349">
    <property type="protein sequence ID" value="QCD93453.1"/>
    <property type="molecule type" value="Genomic_DNA"/>
</dbReference>
<evidence type="ECO:0000256" key="1">
    <source>
        <dbReference type="SAM" id="MobiDB-lite"/>
    </source>
</evidence>
<organism evidence="3 4">
    <name type="scientific">Vigna unguiculata</name>
    <name type="common">Cowpea</name>
    <dbReference type="NCBI Taxonomy" id="3917"/>
    <lineage>
        <taxon>Eukaryota</taxon>
        <taxon>Viridiplantae</taxon>
        <taxon>Streptophyta</taxon>
        <taxon>Embryophyta</taxon>
        <taxon>Tracheophyta</taxon>
        <taxon>Spermatophyta</taxon>
        <taxon>Magnoliopsida</taxon>
        <taxon>eudicotyledons</taxon>
        <taxon>Gunneridae</taxon>
        <taxon>Pentapetalae</taxon>
        <taxon>rosids</taxon>
        <taxon>fabids</taxon>
        <taxon>Fabales</taxon>
        <taxon>Fabaceae</taxon>
        <taxon>Papilionoideae</taxon>
        <taxon>50 kb inversion clade</taxon>
        <taxon>NPAAA clade</taxon>
        <taxon>indigoferoid/millettioid clade</taxon>
        <taxon>Phaseoleae</taxon>
        <taxon>Vigna</taxon>
    </lineage>
</organism>
<dbReference type="Proteomes" id="UP000501690">
    <property type="component" value="Linkage Group LG5"/>
</dbReference>
<proteinExistence type="predicted"/>
<feature type="region of interest" description="Disordered" evidence="1">
    <location>
        <begin position="94"/>
        <end position="115"/>
    </location>
</feature>
<evidence type="ECO:0000313" key="2">
    <source>
        <dbReference type="EMBL" id="QCD93452.1"/>
    </source>
</evidence>